<comment type="similarity">
    <text evidence="1">Belongs to the TrhO family.</text>
</comment>
<dbReference type="InterPro" id="IPR020936">
    <property type="entry name" value="TrhO"/>
</dbReference>
<dbReference type="Pfam" id="PF12368">
    <property type="entry name" value="Rhodanese_C"/>
    <property type="match status" value="1"/>
</dbReference>
<dbReference type="AlphaFoldDB" id="A0A369KHP3"/>
<dbReference type="InterPro" id="IPR001763">
    <property type="entry name" value="Rhodanese-like_dom"/>
</dbReference>
<dbReference type="Gene3D" id="3.40.250.10">
    <property type="entry name" value="Rhodanese-like domain"/>
    <property type="match status" value="1"/>
</dbReference>
<evidence type="ECO:0000313" key="3">
    <source>
        <dbReference type="EMBL" id="RDB31284.1"/>
    </source>
</evidence>
<dbReference type="EMBL" id="QQBG01000023">
    <property type="protein sequence ID" value="RDB31284.1"/>
    <property type="molecule type" value="Genomic_DNA"/>
</dbReference>
<evidence type="ECO:0000259" key="2">
    <source>
        <dbReference type="PROSITE" id="PS50206"/>
    </source>
</evidence>
<dbReference type="InterPro" id="IPR036873">
    <property type="entry name" value="Rhodanese-like_dom_sf"/>
</dbReference>
<dbReference type="Pfam" id="PF17773">
    <property type="entry name" value="UPF0176_N"/>
    <property type="match status" value="1"/>
</dbReference>
<keyword evidence="4" id="KW-1185">Reference proteome</keyword>
<comment type="function">
    <text evidence="1">Catalyzes oxygen-dependent 5-hydroxyuridine (ho5U) modification at position 34 in tRNAs.</text>
</comment>
<reference evidence="3 4" key="1">
    <citation type="submission" date="2018-07" db="EMBL/GenBank/DDBJ databases">
        <title>Comparative genomics of the Candidatus Parilichlamydiaceae reveals evidence of convergent evolution and genome reduction in the phylum Chlamydiae.</title>
        <authorList>
            <person name="Taylor-Brown A."/>
            <person name="Polkinghorne A."/>
        </authorList>
    </citation>
    <scope>NUCLEOTIDE SEQUENCE [LARGE SCALE GENOMIC DNA]</scope>
    <source>
        <strain evidence="3 4">Hat2</strain>
    </source>
</reference>
<feature type="domain" description="Rhodanese" evidence="2">
    <location>
        <begin position="128"/>
        <end position="223"/>
    </location>
</feature>
<sequence length="325" mass="37662">MTLPSKKAPYVVVSYYRLGRIEDVTAEVKSHFFFFQSLDVRSRVYVALSGINAQLSIAWEHYPLLEEWLYHHPFLRGFRCKVQPADQHVFPRLNVREKRQLVAFDCEIDVSKTGTYLSPREWRAWLEREERPYLIDVRNDYEWEVGHFEGSVKPHCTSSREFITLVDGLKKTVSSEKEIMMCCTGGIRCEFFSSFLLNNGFKRVYQLEGGILEYGRQEGNAHWKGKLFVFDDRLCVDIGETPAPTIGICHQCGLPSDCYYNCANMDCNHLFLSCSECLQQWKGCCRAGCQNGVRVRHYTPGEAHRPFRRKSYYQQSSQPIAGGRT</sequence>
<dbReference type="Gene3D" id="3.30.70.100">
    <property type="match status" value="1"/>
</dbReference>
<comment type="catalytic activity">
    <reaction evidence="1">
        <text>uridine(34) in tRNA + AH2 + O2 = 5-hydroxyuridine(34) in tRNA + A + H2O</text>
        <dbReference type="Rhea" id="RHEA:64224"/>
        <dbReference type="Rhea" id="RHEA-COMP:11727"/>
        <dbReference type="Rhea" id="RHEA-COMP:13381"/>
        <dbReference type="ChEBI" id="CHEBI:13193"/>
        <dbReference type="ChEBI" id="CHEBI:15377"/>
        <dbReference type="ChEBI" id="CHEBI:15379"/>
        <dbReference type="ChEBI" id="CHEBI:17499"/>
        <dbReference type="ChEBI" id="CHEBI:65315"/>
        <dbReference type="ChEBI" id="CHEBI:136877"/>
    </reaction>
</comment>
<dbReference type="SUPFAM" id="SSF52821">
    <property type="entry name" value="Rhodanese/Cell cycle control phosphatase"/>
    <property type="match status" value="1"/>
</dbReference>
<dbReference type="GO" id="GO:0016705">
    <property type="term" value="F:oxidoreductase activity, acting on paired donors, with incorporation or reduction of molecular oxygen"/>
    <property type="evidence" value="ECO:0007669"/>
    <property type="project" value="UniProtKB-UniRule"/>
</dbReference>
<dbReference type="Proteomes" id="UP000253816">
    <property type="component" value="Unassembled WGS sequence"/>
</dbReference>
<dbReference type="GO" id="GO:0006400">
    <property type="term" value="P:tRNA modification"/>
    <property type="evidence" value="ECO:0007669"/>
    <property type="project" value="UniProtKB-UniRule"/>
</dbReference>
<dbReference type="InterPro" id="IPR040503">
    <property type="entry name" value="TRHO_N"/>
</dbReference>
<dbReference type="PROSITE" id="PS50206">
    <property type="entry name" value="RHODANESE_3"/>
    <property type="match status" value="1"/>
</dbReference>
<dbReference type="PANTHER" id="PTHR43268">
    <property type="entry name" value="THIOSULFATE SULFURTRANSFERASE/RHODANESE-LIKE DOMAIN-CONTAINING PROTEIN 2"/>
    <property type="match status" value="1"/>
</dbReference>
<comment type="caution">
    <text evidence="3">The sequence shown here is derived from an EMBL/GenBank/DDBJ whole genome shotgun (WGS) entry which is preliminary data.</text>
</comment>
<dbReference type="SMART" id="SM00450">
    <property type="entry name" value="RHOD"/>
    <property type="match status" value="1"/>
</dbReference>
<organism evidence="3 4">
    <name type="scientific">Candidatus Similichlamydia laticola</name>
    <dbReference type="NCBI Taxonomy" id="2170265"/>
    <lineage>
        <taxon>Bacteria</taxon>
        <taxon>Pseudomonadati</taxon>
        <taxon>Chlamydiota</taxon>
        <taxon>Chlamydiia</taxon>
        <taxon>Parachlamydiales</taxon>
        <taxon>Candidatus Parilichlamydiaceae</taxon>
        <taxon>Candidatus Similichlamydia</taxon>
    </lineage>
</organism>
<evidence type="ECO:0000313" key="4">
    <source>
        <dbReference type="Proteomes" id="UP000253816"/>
    </source>
</evidence>
<dbReference type="HAMAP" id="MF_00469">
    <property type="entry name" value="TrhO"/>
    <property type="match status" value="1"/>
</dbReference>
<dbReference type="EC" id="1.14.-.-" evidence="1"/>
<accession>A0A369KHP3</accession>
<evidence type="ECO:0000256" key="1">
    <source>
        <dbReference type="HAMAP-Rule" id="MF_00469"/>
    </source>
</evidence>
<dbReference type="OrthoDB" id="9778326at2"/>
<gene>
    <name evidence="1" type="primary">trhO</name>
    <name evidence="3" type="ORF">HAT2_00622</name>
</gene>
<keyword evidence="1" id="KW-0560">Oxidoreductase</keyword>
<dbReference type="Pfam" id="PF00581">
    <property type="entry name" value="Rhodanese"/>
    <property type="match status" value="1"/>
</dbReference>
<keyword evidence="1" id="KW-0819">tRNA processing</keyword>
<dbReference type="InterPro" id="IPR022111">
    <property type="entry name" value="Rhodanese_C"/>
</dbReference>
<dbReference type="PANTHER" id="PTHR43268:SF3">
    <property type="entry name" value="RHODANESE-LIKE DOMAIN-CONTAINING PROTEIN 7-RELATED"/>
    <property type="match status" value="1"/>
</dbReference>
<name>A0A369KHP3_9BACT</name>
<proteinExistence type="inferred from homology"/>
<protein>
    <recommendedName>
        <fullName evidence="1">tRNA uridine(34) hydroxylase</fullName>
        <ecNumber evidence="1">1.14.-.-</ecNumber>
    </recommendedName>
    <alternativeName>
        <fullName evidence="1">tRNA hydroxylation protein O</fullName>
    </alternativeName>
</protein>
<dbReference type="RefSeq" id="WP_114544549.1">
    <property type="nucleotide sequence ID" value="NZ_QQBG01000023.1"/>
</dbReference>